<keyword evidence="10 11" id="KW-0472">Membrane</keyword>
<dbReference type="InterPro" id="IPR003594">
    <property type="entry name" value="HATPase_dom"/>
</dbReference>
<dbReference type="GO" id="GO:0005886">
    <property type="term" value="C:plasma membrane"/>
    <property type="evidence" value="ECO:0007669"/>
    <property type="project" value="TreeGrafter"/>
</dbReference>
<comment type="subcellular location">
    <subcellularLocation>
        <location evidence="2">Membrane</location>
    </subcellularLocation>
</comment>
<organism evidence="14 15">
    <name type="scientific">Rhodoferax sediminis</name>
    <dbReference type="NCBI Taxonomy" id="2509614"/>
    <lineage>
        <taxon>Bacteria</taxon>
        <taxon>Pseudomonadati</taxon>
        <taxon>Pseudomonadota</taxon>
        <taxon>Betaproteobacteria</taxon>
        <taxon>Burkholderiales</taxon>
        <taxon>Comamonadaceae</taxon>
        <taxon>Rhodoferax</taxon>
    </lineage>
</organism>
<dbReference type="PROSITE" id="PS50109">
    <property type="entry name" value="HIS_KIN"/>
    <property type="match status" value="1"/>
</dbReference>
<gene>
    <name evidence="14" type="ORF">EUB48_02950</name>
</gene>
<evidence type="ECO:0000256" key="2">
    <source>
        <dbReference type="ARBA" id="ARBA00004370"/>
    </source>
</evidence>
<dbReference type="Proteomes" id="UP000316798">
    <property type="component" value="Chromosome"/>
</dbReference>
<feature type="domain" description="Histidine kinase" evidence="12">
    <location>
        <begin position="246"/>
        <end position="470"/>
    </location>
</feature>
<evidence type="ECO:0000256" key="8">
    <source>
        <dbReference type="ARBA" id="ARBA00022989"/>
    </source>
</evidence>
<dbReference type="CDD" id="cd00082">
    <property type="entry name" value="HisKA"/>
    <property type="match status" value="1"/>
</dbReference>
<evidence type="ECO:0000256" key="9">
    <source>
        <dbReference type="ARBA" id="ARBA00023012"/>
    </source>
</evidence>
<dbReference type="PANTHER" id="PTHR45436:SF1">
    <property type="entry name" value="SENSOR PROTEIN QSEC"/>
    <property type="match status" value="1"/>
</dbReference>
<evidence type="ECO:0000256" key="5">
    <source>
        <dbReference type="ARBA" id="ARBA00022679"/>
    </source>
</evidence>
<dbReference type="InterPro" id="IPR003661">
    <property type="entry name" value="HisK_dim/P_dom"/>
</dbReference>
<dbReference type="InterPro" id="IPR036890">
    <property type="entry name" value="HATPase_C_sf"/>
</dbReference>
<dbReference type="SMART" id="SM00387">
    <property type="entry name" value="HATPase_c"/>
    <property type="match status" value="1"/>
</dbReference>
<dbReference type="OrthoDB" id="8554694at2"/>
<dbReference type="PROSITE" id="PS50885">
    <property type="entry name" value="HAMP"/>
    <property type="match status" value="1"/>
</dbReference>
<dbReference type="Gene3D" id="3.30.565.10">
    <property type="entry name" value="Histidine kinase-like ATPase, C-terminal domain"/>
    <property type="match status" value="1"/>
</dbReference>
<accession>A0A515D7H8</accession>
<dbReference type="InterPro" id="IPR004358">
    <property type="entry name" value="Sig_transdc_His_kin-like_C"/>
</dbReference>
<dbReference type="Pfam" id="PF08521">
    <property type="entry name" value="2CSK_N"/>
    <property type="match status" value="1"/>
</dbReference>
<evidence type="ECO:0000313" key="15">
    <source>
        <dbReference type="Proteomes" id="UP000316798"/>
    </source>
</evidence>
<dbReference type="Pfam" id="PF02518">
    <property type="entry name" value="HATPase_c"/>
    <property type="match status" value="1"/>
</dbReference>
<dbReference type="GO" id="GO:0000155">
    <property type="term" value="F:phosphorelay sensor kinase activity"/>
    <property type="evidence" value="ECO:0007669"/>
    <property type="project" value="InterPro"/>
</dbReference>
<dbReference type="AlphaFoldDB" id="A0A515D7H8"/>
<evidence type="ECO:0000313" key="14">
    <source>
        <dbReference type="EMBL" id="QDL36374.1"/>
    </source>
</evidence>
<keyword evidence="7 14" id="KW-0418">Kinase</keyword>
<proteinExistence type="predicted"/>
<feature type="transmembrane region" description="Helical" evidence="11">
    <location>
        <begin position="168"/>
        <end position="186"/>
    </location>
</feature>
<keyword evidence="4" id="KW-0597">Phosphoprotein</keyword>
<dbReference type="KEGG" id="rhf:EUB48_02950"/>
<feature type="domain" description="HAMP" evidence="13">
    <location>
        <begin position="185"/>
        <end position="238"/>
    </location>
</feature>
<evidence type="ECO:0000256" key="6">
    <source>
        <dbReference type="ARBA" id="ARBA00022692"/>
    </source>
</evidence>
<keyword evidence="9" id="KW-0902">Two-component regulatory system</keyword>
<dbReference type="RefSeq" id="WP_142817546.1">
    <property type="nucleotide sequence ID" value="NZ_CP035503.1"/>
</dbReference>
<dbReference type="InterPro" id="IPR013727">
    <property type="entry name" value="2CSK_N"/>
</dbReference>
<evidence type="ECO:0000256" key="10">
    <source>
        <dbReference type="ARBA" id="ARBA00023136"/>
    </source>
</evidence>
<evidence type="ECO:0000256" key="3">
    <source>
        <dbReference type="ARBA" id="ARBA00012438"/>
    </source>
</evidence>
<dbReference type="EC" id="2.7.13.3" evidence="3"/>
<dbReference type="PANTHER" id="PTHR45436">
    <property type="entry name" value="SENSOR HISTIDINE KINASE YKOH"/>
    <property type="match status" value="1"/>
</dbReference>
<dbReference type="Pfam" id="PF00512">
    <property type="entry name" value="HisKA"/>
    <property type="match status" value="1"/>
</dbReference>
<dbReference type="SUPFAM" id="SSF47384">
    <property type="entry name" value="Homodimeric domain of signal transducing histidine kinase"/>
    <property type="match status" value="1"/>
</dbReference>
<dbReference type="SUPFAM" id="SSF55874">
    <property type="entry name" value="ATPase domain of HSP90 chaperone/DNA topoisomerase II/histidine kinase"/>
    <property type="match status" value="1"/>
</dbReference>
<keyword evidence="5" id="KW-0808">Transferase</keyword>
<dbReference type="EMBL" id="CP035503">
    <property type="protein sequence ID" value="QDL36374.1"/>
    <property type="molecule type" value="Genomic_DNA"/>
</dbReference>
<keyword evidence="6 11" id="KW-0812">Transmembrane</keyword>
<evidence type="ECO:0000256" key="11">
    <source>
        <dbReference type="SAM" id="Phobius"/>
    </source>
</evidence>
<dbReference type="InterPro" id="IPR003660">
    <property type="entry name" value="HAMP_dom"/>
</dbReference>
<dbReference type="InterPro" id="IPR005467">
    <property type="entry name" value="His_kinase_dom"/>
</dbReference>
<evidence type="ECO:0000256" key="7">
    <source>
        <dbReference type="ARBA" id="ARBA00022777"/>
    </source>
</evidence>
<dbReference type="CDD" id="cd00075">
    <property type="entry name" value="HATPase"/>
    <property type="match status" value="1"/>
</dbReference>
<keyword evidence="8 11" id="KW-1133">Transmembrane helix</keyword>
<comment type="catalytic activity">
    <reaction evidence="1">
        <text>ATP + protein L-histidine = ADP + protein N-phospho-L-histidine.</text>
        <dbReference type="EC" id="2.7.13.3"/>
    </reaction>
</comment>
<dbReference type="InterPro" id="IPR036097">
    <property type="entry name" value="HisK_dim/P_sf"/>
</dbReference>
<name>A0A515D7H8_9BURK</name>
<dbReference type="SMART" id="SM00388">
    <property type="entry name" value="HisKA"/>
    <property type="match status" value="1"/>
</dbReference>
<evidence type="ECO:0000256" key="4">
    <source>
        <dbReference type="ARBA" id="ARBA00022553"/>
    </source>
</evidence>
<dbReference type="InterPro" id="IPR050428">
    <property type="entry name" value="TCS_sensor_his_kinase"/>
</dbReference>
<keyword evidence="15" id="KW-1185">Reference proteome</keyword>
<protein>
    <recommendedName>
        <fullName evidence="3">histidine kinase</fullName>
        <ecNumber evidence="3">2.7.13.3</ecNumber>
    </recommendedName>
</protein>
<dbReference type="Gene3D" id="1.10.287.130">
    <property type="match status" value="1"/>
</dbReference>
<evidence type="ECO:0000259" key="12">
    <source>
        <dbReference type="PROSITE" id="PS50109"/>
    </source>
</evidence>
<sequence>MASLRLRLAAWLLLPLSVFVAVCGYLNWQNAAEVADYVQDHDLLASAKVLSDRLIWEGDDIRASVPPAALSLFVSPARDRVFLSVTGADGRLLAGSPDFPMPPSRRLAGVDRAQWYDATFDGLRVRAVITQRSMYDVGGARDVTIAVGKTTGSRDHMLRTLWWPSMEYLLVALVLAIVLTTLALTWELRPVVRLSRQLAQRDPLHLDFVVDAHALHTELRPVAETINRFVRQLKMHSEAQRRFIADAAHQLRTPLALQASQIEYARYTRAHRQNWETRRADMDTLWLAMQTSNRRLVDVTNKLLLLAQAEHGDAHTRLERVDLAAVALRSVEQLAALADRRHIDLGLDAPQAAGTAAVQAQPALLDALVTNLLENALRYTQEGGRVTVGVRVAGAVVELTVEDNGPGIPAEAMERVFERFYRVAQDTEGTGLGLAIVQEIARAFGATIQLAANPHEAHGLLVTVRFPAGVST</sequence>
<evidence type="ECO:0000259" key="13">
    <source>
        <dbReference type="PROSITE" id="PS50885"/>
    </source>
</evidence>
<dbReference type="PRINTS" id="PR00344">
    <property type="entry name" value="BCTRLSENSOR"/>
</dbReference>
<evidence type="ECO:0000256" key="1">
    <source>
        <dbReference type="ARBA" id="ARBA00000085"/>
    </source>
</evidence>
<reference evidence="14 15" key="1">
    <citation type="submission" date="2019-01" db="EMBL/GenBank/DDBJ databases">
        <title>Genomic insights into a novel species Rhodoferax sp.</title>
        <authorList>
            <person name="Jin L."/>
        </authorList>
    </citation>
    <scope>NUCLEOTIDE SEQUENCE [LARGE SCALE GENOMIC DNA]</scope>
    <source>
        <strain evidence="14 15">CHu59-6-5</strain>
    </source>
</reference>